<evidence type="ECO:0000313" key="3">
    <source>
        <dbReference type="EMBL" id="PWR00456.1"/>
    </source>
</evidence>
<dbReference type="RefSeq" id="WP_109835827.1">
    <property type="nucleotide sequence ID" value="NZ_QGKM01000003.1"/>
</dbReference>
<feature type="signal peptide" evidence="2">
    <location>
        <begin position="1"/>
        <end position="23"/>
    </location>
</feature>
<sequence>MKNKIVALTSVIALFVLGSHAWADSHSSAEVKAPEEAAEATESMEAPRLCIPREEAEAATVPSDGNAEVEAKPEEADKPEAEEVAPAEGGDEAKEETAEAEAALPICDEDGNPPAVEAEATEETAEATEEPAKTE</sequence>
<proteinExistence type="predicted"/>
<reference evidence="3 4" key="1">
    <citation type="submission" date="2018-05" db="EMBL/GenBank/DDBJ databases">
        <title>Leucothrix arctica sp. nov., isolated from Arctic seawater.</title>
        <authorList>
            <person name="Choi A."/>
            <person name="Baek K."/>
        </authorList>
    </citation>
    <scope>NUCLEOTIDE SEQUENCE [LARGE SCALE GENOMIC DNA]</scope>
    <source>
        <strain evidence="3 4">JCM 18388</strain>
    </source>
</reference>
<evidence type="ECO:0000313" key="4">
    <source>
        <dbReference type="Proteomes" id="UP000245539"/>
    </source>
</evidence>
<feature type="chain" id="PRO_5016277708" description="Secreted protein" evidence="2">
    <location>
        <begin position="24"/>
        <end position="135"/>
    </location>
</feature>
<name>A0A317CP84_9GAMM</name>
<dbReference type="EMBL" id="QGKM01000003">
    <property type="protein sequence ID" value="PWR00456.1"/>
    <property type="molecule type" value="Genomic_DNA"/>
</dbReference>
<organism evidence="3 4">
    <name type="scientific">Leucothrix pacifica</name>
    <dbReference type="NCBI Taxonomy" id="1247513"/>
    <lineage>
        <taxon>Bacteria</taxon>
        <taxon>Pseudomonadati</taxon>
        <taxon>Pseudomonadota</taxon>
        <taxon>Gammaproteobacteria</taxon>
        <taxon>Thiotrichales</taxon>
        <taxon>Thiotrichaceae</taxon>
        <taxon>Leucothrix</taxon>
    </lineage>
</organism>
<protein>
    <recommendedName>
        <fullName evidence="5">Secreted protein</fullName>
    </recommendedName>
</protein>
<feature type="compositionally biased region" description="Basic and acidic residues" evidence="1">
    <location>
        <begin position="69"/>
        <end position="81"/>
    </location>
</feature>
<evidence type="ECO:0000256" key="2">
    <source>
        <dbReference type="SAM" id="SignalP"/>
    </source>
</evidence>
<feature type="compositionally biased region" description="Acidic residues" evidence="1">
    <location>
        <begin position="119"/>
        <end position="129"/>
    </location>
</feature>
<dbReference type="AlphaFoldDB" id="A0A317CP84"/>
<feature type="region of interest" description="Disordered" evidence="1">
    <location>
        <begin position="23"/>
        <end position="135"/>
    </location>
</feature>
<keyword evidence="4" id="KW-1185">Reference proteome</keyword>
<comment type="caution">
    <text evidence="3">The sequence shown here is derived from an EMBL/GenBank/DDBJ whole genome shotgun (WGS) entry which is preliminary data.</text>
</comment>
<evidence type="ECO:0000256" key="1">
    <source>
        <dbReference type="SAM" id="MobiDB-lite"/>
    </source>
</evidence>
<evidence type="ECO:0008006" key="5">
    <source>
        <dbReference type="Google" id="ProtNLM"/>
    </source>
</evidence>
<dbReference type="Proteomes" id="UP000245539">
    <property type="component" value="Unassembled WGS sequence"/>
</dbReference>
<keyword evidence="2" id="KW-0732">Signal</keyword>
<accession>A0A317CP84</accession>
<gene>
    <name evidence="3" type="ORF">DKW60_01125</name>
</gene>